<organism evidence="7 8">
    <name type="scientific">Saccharomonospora cyanea NA-134</name>
    <dbReference type="NCBI Taxonomy" id="882082"/>
    <lineage>
        <taxon>Bacteria</taxon>
        <taxon>Bacillati</taxon>
        <taxon>Actinomycetota</taxon>
        <taxon>Actinomycetes</taxon>
        <taxon>Pseudonocardiales</taxon>
        <taxon>Pseudonocardiaceae</taxon>
        <taxon>Saccharomonospora</taxon>
    </lineage>
</organism>
<dbReference type="InterPro" id="IPR039538">
    <property type="entry name" value="BetI_C"/>
</dbReference>
<dbReference type="InterPro" id="IPR050109">
    <property type="entry name" value="HTH-type_TetR-like_transc_reg"/>
</dbReference>
<dbReference type="InterPro" id="IPR036271">
    <property type="entry name" value="Tet_transcr_reg_TetR-rel_C_sf"/>
</dbReference>
<evidence type="ECO:0000256" key="5">
    <source>
        <dbReference type="PROSITE-ProRule" id="PRU00335"/>
    </source>
</evidence>
<dbReference type="Gene3D" id="1.10.357.10">
    <property type="entry name" value="Tetracycline Repressor, domain 2"/>
    <property type="match status" value="1"/>
</dbReference>
<feature type="DNA-binding region" description="H-T-H motif" evidence="5">
    <location>
        <begin position="30"/>
        <end position="49"/>
    </location>
</feature>
<name>H5XJ12_9PSEU</name>
<feature type="domain" description="HTH tetR-type" evidence="6">
    <location>
        <begin position="7"/>
        <end position="67"/>
    </location>
</feature>
<dbReference type="SUPFAM" id="SSF46689">
    <property type="entry name" value="Homeodomain-like"/>
    <property type="match status" value="1"/>
</dbReference>
<proteinExistence type="predicted"/>
<dbReference type="GO" id="GO:0003700">
    <property type="term" value="F:DNA-binding transcription factor activity"/>
    <property type="evidence" value="ECO:0007669"/>
    <property type="project" value="TreeGrafter"/>
</dbReference>
<accession>H5XJ12</accession>
<keyword evidence="3 5" id="KW-0238">DNA-binding</keyword>
<dbReference type="STRING" id="882082.SaccyDRAFT_2945"/>
<evidence type="ECO:0000259" key="6">
    <source>
        <dbReference type="PROSITE" id="PS50977"/>
    </source>
</evidence>
<dbReference type="Pfam" id="PF00440">
    <property type="entry name" value="TetR_N"/>
    <property type="match status" value="1"/>
</dbReference>
<dbReference type="GO" id="GO:0000976">
    <property type="term" value="F:transcription cis-regulatory region binding"/>
    <property type="evidence" value="ECO:0007669"/>
    <property type="project" value="TreeGrafter"/>
</dbReference>
<dbReference type="eggNOG" id="COG1309">
    <property type="taxonomic scope" value="Bacteria"/>
</dbReference>
<dbReference type="PANTHER" id="PTHR30055">
    <property type="entry name" value="HTH-TYPE TRANSCRIPTIONAL REGULATOR RUTR"/>
    <property type="match status" value="1"/>
</dbReference>
<dbReference type="InterPro" id="IPR001647">
    <property type="entry name" value="HTH_TetR"/>
</dbReference>
<reference evidence="7 8" key="1">
    <citation type="submission" date="2011-11" db="EMBL/GenBank/DDBJ databases">
        <title>The Noncontiguous Finished sequence of Saccharomonospora cyanea NA-134.</title>
        <authorList>
            <consortium name="US DOE Joint Genome Institute"/>
            <person name="Lucas S."/>
            <person name="Han J."/>
            <person name="Lapidus A."/>
            <person name="Cheng J.-F."/>
            <person name="Goodwin L."/>
            <person name="Pitluck S."/>
            <person name="Peters L."/>
            <person name="Ovchinnikova G."/>
            <person name="Lu M."/>
            <person name="Detter J.C."/>
            <person name="Han C."/>
            <person name="Tapia R."/>
            <person name="Land M."/>
            <person name="Hauser L."/>
            <person name="Kyrpides N."/>
            <person name="Ivanova N."/>
            <person name="Pagani I."/>
            <person name="Brambilla E.-M."/>
            <person name="Klenk H.-P."/>
            <person name="Woyke T."/>
        </authorList>
    </citation>
    <scope>NUCLEOTIDE SEQUENCE [LARGE SCALE GENOMIC DNA]</scope>
    <source>
        <strain evidence="7 8">NA-134</strain>
    </source>
</reference>
<evidence type="ECO:0000256" key="4">
    <source>
        <dbReference type="ARBA" id="ARBA00023163"/>
    </source>
</evidence>
<keyword evidence="4" id="KW-0804">Transcription</keyword>
<gene>
    <name evidence="7" type="ORF">SaccyDRAFT_2945</name>
</gene>
<dbReference type="AlphaFoldDB" id="H5XJ12"/>
<protein>
    <submittedName>
        <fullName evidence="7">Transcriptional regulator</fullName>
    </submittedName>
</protein>
<keyword evidence="8" id="KW-1185">Reference proteome</keyword>
<dbReference type="PRINTS" id="PR00455">
    <property type="entry name" value="HTHTETR"/>
</dbReference>
<dbReference type="HOGENOM" id="CLU_069356_44_3_11"/>
<evidence type="ECO:0000313" key="7">
    <source>
        <dbReference type="EMBL" id="EHR61788.1"/>
    </source>
</evidence>
<sequence length="202" mass="21941">MSYARGVGHRQDLLAAARRLLRTKGYARITARDLVAESGTNLASIGYHFGSKEGLLNEAIGEAVEEWTEQLARVAMADPAATTAERGFSAWSAMLGGMGARRELVVSYLEALAQAERDPALRAQFARQYRRCRARVAELVAESLGDGTTPDDPRVRAVAGFVIAVCDGLAVQWVLDPEEVPAGAELRQGVERVWGPDHHAER</sequence>
<keyword evidence="1" id="KW-0678">Repressor</keyword>
<evidence type="ECO:0000256" key="2">
    <source>
        <dbReference type="ARBA" id="ARBA00023015"/>
    </source>
</evidence>
<dbReference type="PROSITE" id="PS50977">
    <property type="entry name" value="HTH_TETR_2"/>
    <property type="match status" value="1"/>
</dbReference>
<dbReference type="Pfam" id="PF13977">
    <property type="entry name" value="TetR_C_6"/>
    <property type="match status" value="1"/>
</dbReference>
<dbReference type="InterPro" id="IPR009057">
    <property type="entry name" value="Homeodomain-like_sf"/>
</dbReference>
<dbReference type="PANTHER" id="PTHR30055:SF219">
    <property type="entry name" value="TRANSCRIPTIONAL REGULATORY PROTEIN"/>
    <property type="match status" value="1"/>
</dbReference>
<dbReference type="EMBL" id="CM001440">
    <property type="protein sequence ID" value="EHR61788.1"/>
    <property type="molecule type" value="Genomic_DNA"/>
</dbReference>
<evidence type="ECO:0000256" key="3">
    <source>
        <dbReference type="ARBA" id="ARBA00023125"/>
    </source>
</evidence>
<evidence type="ECO:0000313" key="8">
    <source>
        <dbReference type="Proteomes" id="UP000002791"/>
    </source>
</evidence>
<dbReference type="SUPFAM" id="SSF48498">
    <property type="entry name" value="Tetracyclin repressor-like, C-terminal domain"/>
    <property type="match status" value="1"/>
</dbReference>
<keyword evidence="2" id="KW-0805">Transcription regulation</keyword>
<evidence type="ECO:0000256" key="1">
    <source>
        <dbReference type="ARBA" id="ARBA00022491"/>
    </source>
</evidence>
<dbReference type="Proteomes" id="UP000002791">
    <property type="component" value="Chromosome"/>
</dbReference>